<evidence type="ECO:0000256" key="7">
    <source>
        <dbReference type="ARBA" id="ARBA00022833"/>
    </source>
</evidence>
<dbReference type="FunFam" id="3.30.160.60:FF:001967">
    <property type="entry name" value="Ras-responsive element-binding protein"/>
    <property type="match status" value="1"/>
</dbReference>
<feature type="region of interest" description="Disordered" evidence="16">
    <location>
        <begin position="120"/>
        <end position="147"/>
    </location>
</feature>
<evidence type="ECO:0000256" key="12">
    <source>
        <dbReference type="ARBA" id="ARBA00053347"/>
    </source>
</evidence>
<dbReference type="GeneTree" id="ENSGT00940000158687"/>
<keyword evidence="11" id="KW-0539">Nucleus</keyword>
<reference evidence="18" key="1">
    <citation type="submission" date="2025-08" db="UniProtKB">
        <authorList>
            <consortium name="Ensembl"/>
        </authorList>
    </citation>
    <scope>IDENTIFICATION</scope>
</reference>
<keyword evidence="4" id="KW-0479">Metal-binding</keyword>
<dbReference type="PROSITE" id="PS00028">
    <property type="entry name" value="ZINC_FINGER_C2H2_1"/>
    <property type="match status" value="3"/>
</dbReference>
<reference evidence="18" key="2">
    <citation type="submission" date="2025-09" db="UniProtKB">
        <authorList>
            <consortium name="Ensembl"/>
        </authorList>
    </citation>
    <scope>IDENTIFICATION</scope>
</reference>
<evidence type="ECO:0000256" key="3">
    <source>
        <dbReference type="ARBA" id="ARBA00022553"/>
    </source>
</evidence>
<feature type="domain" description="C2H2-type" evidence="17">
    <location>
        <begin position="181"/>
        <end position="208"/>
    </location>
</feature>
<keyword evidence="6 15" id="KW-0863">Zinc-finger</keyword>
<evidence type="ECO:0000256" key="2">
    <source>
        <dbReference type="ARBA" id="ARBA00006991"/>
    </source>
</evidence>
<dbReference type="InterPro" id="IPR050688">
    <property type="entry name" value="Zinc_finger/UBP_domain"/>
</dbReference>
<dbReference type="PROSITE" id="PS50157">
    <property type="entry name" value="ZINC_FINGER_C2H2_2"/>
    <property type="match status" value="8"/>
</dbReference>
<dbReference type="Proteomes" id="UP000265020">
    <property type="component" value="Unassembled WGS sequence"/>
</dbReference>
<dbReference type="GO" id="GO:0045944">
    <property type="term" value="P:positive regulation of transcription by RNA polymerase II"/>
    <property type="evidence" value="ECO:0007669"/>
    <property type="project" value="TreeGrafter"/>
</dbReference>
<keyword evidence="3" id="KW-0597">Phosphoprotein</keyword>
<protein>
    <recommendedName>
        <fullName evidence="14">Zinc finger protein 513</fullName>
    </recommendedName>
</protein>
<keyword evidence="9" id="KW-0238">DNA-binding</keyword>
<comment type="subunit">
    <text evidence="13">Binds DNA. Can associate with the proximal promoter regions of PAX6 and SP4, and their known targets including ARR3, RHO, OPN1MW2 and OPN1SW.</text>
</comment>
<evidence type="ECO:0000256" key="14">
    <source>
        <dbReference type="ARBA" id="ARBA00068683"/>
    </source>
</evidence>
<dbReference type="GO" id="GO:0000976">
    <property type="term" value="F:transcription cis-regulatory region binding"/>
    <property type="evidence" value="ECO:0007669"/>
    <property type="project" value="UniProtKB-ARBA"/>
</dbReference>
<keyword evidence="8" id="KW-0805">Transcription regulation</keyword>
<dbReference type="FunFam" id="3.30.160.60:FF:000395">
    <property type="entry name" value="zinc finger protein 513"/>
    <property type="match status" value="3"/>
</dbReference>
<feature type="domain" description="C2H2-type" evidence="17">
    <location>
        <begin position="209"/>
        <end position="236"/>
    </location>
</feature>
<name>A0A3Q2CH86_CYPVA</name>
<evidence type="ECO:0000256" key="6">
    <source>
        <dbReference type="ARBA" id="ARBA00022771"/>
    </source>
</evidence>
<evidence type="ECO:0000256" key="16">
    <source>
        <dbReference type="SAM" id="MobiDB-lite"/>
    </source>
</evidence>
<dbReference type="Gene3D" id="3.30.160.60">
    <property type="entry name" value="Classic Zinc Finger"/>
    <property type="match status" value="7"/>
</dbReference>
<organism evidence="18 19">
    <name type="scientific">Cyprinodon variegatus</name>
    <name type="common">Sheepshead minnow</name>
    <dbReference type="NCBI Taxonomy" id="28743"/>
    <lineage>
        <taxon>Eukaryota</taxon>
        <taxon>Metazoa</taxon>
        <taxon>Chordata</taxon>
        <taxon>Craniata</taxon>
        <taxon>Vertebrata</taxon>
        <taxon>Euteleostomi</taxon>
        <taxon>Actinopterygii</taxon>
        <taxon>Neopterygii</taxon>
        <taxon>Teleostei</taxon>
        <taxon>Neoteleostei</taxon>
        <taxon>Acanthomorphata</taxon>
        <taxon>Ovalentaria</taxon>
        <taxon>Atherinomorphae</taxon>
        <taxon>Cyprinodontiformes</taxon>
        <taxon>Cyprinodontidae</taxon>
        <taxon>Cyprinodon</taxon>
    </lineage>
</organism>
<feature type="compositionally biased region" description="Polar residues" evidence="16">
    <location>
        <begin position="120"/>
        <end position="130"/>
    </location>
</feature>
<evidence type="ECO:0000256" key="9">
    <source>
        <dbReference type="ARBA" id="ARBA00023125"/>
    </source>
</evidence>
<evidence type="ECO:0000259" key="17">
    <source>
        <dbReference type="PROSITE" id="PS50157"/>
    </source>
</evidence>
<proteinExistence type="inferred from homology"/>
<keyword evidence="7" id="KW-0862">Zinc</keyword>
<accession>A0A3Q2CH86</accession>
<comment type="subcellular location">
    <subcellularLocation>
        <location evidence="1">Nucleus</location>
    </subcellularLocation>
</comment>
<dbReference type="Pfam" id="PF00096">
    <property type="entry name" value="zf-C2H2"/>
    <property type="match status" value="4"/>
</dbReference>
<evidence type="ECO:0000256" key="11">
    <source>
        <dbReference type="ARBA" id="ARBA00023242"/>
    </source>
</evidence>
<comment type="function">
    <text evidence="12">Transcriptional regulator that plays a role in retinal development and maintenance.</text>
</comment>
<feature type="domain" description="C2H2-type" evidence="17">
    <location>
        <begin position="153"/>
        <end position="180"/>
    </location>
</feature>
<feature type="region of interest" description="Disordered" evidence="16">
    <location>
        <begin position="491"/>
        <end position="512"/>
    </location>
</feature>
<dbReference type="PANTHER" id="PTHR24403">
    <property type="entry name" value="ZINC FINGER PROTEIN"/>
    <property type="match status" value="1"/>
</dbReference>
<dbReference type="AlphaFoldDB" id="A0A3Q2CH86"/>
<feature type="domain" description="C2H2-type" evidence="17">
    <location>
        <begin position="412"/>
        <end position="439"/>
    </location>
</feature>
<sequence length="512" mass="56739">MPRRKQSHPQPLKAESVDGAAPCEPSCPVLESDFLLNGELEFGSSEMAGLDRDGGVTVFSLSAEDDEPSAPTAAAFPALLSCKGCGQLLGDTPLGAGLGLGVGLDLGAELYCLSCEEKQQNSASTPSPQGDPSHPSTRKKKPVSKDGVPSKLFSCSLCTFTSRYSNHLKRHMRIHDGQKPYRCPVCSYASAQLVNLQRHLRTHTGEKPYRCPQCSYACSSLGNLRRHQRMHTQEKEKKWGRRRTKGGSEGELTLRVSQDSSYLRTLGGLGAPSGPLPVLLFPLCCRLCGLTLEEADLDGEKDGGEAEGEGGQVRARSLISCIHSNSKQPKFPLLFQVCRRCKDGPPRRGRRGSKLYRCPHCPFLSHYPNHLSRHSHTHCEEKPHRCPHCSYTSSHPDNLKRHMRVHTGEKPYQCPSCSYACGNLANLRRHQRIHSGAKPFRCGVCGYRCNQSMNLKRHALRHTGEKPYACAECGYTTGHWDNYKRHQRKHGHHTDSWEKPAPQSPGPQRDEP</sequence>
<evidence type="ECO:0000256" key="13">
    <source>
        <dbReference type="ARBA" id="ARBA00064373"/>
    </source>
</evidence>
<evidence type="ECO:0000313" key="19">
    <source>
        <dbReference type="Proteomes" id="UP000265020"/>
    </source>
</evidence>
<dbReference type="SUPFAM" id="SSF57667">
    <property type="entry name" value="beta-beta-alpha zinc fingers"/>
    <property type="match status" value="5"/>
</dbReference>
<dbReference type="OrthoDB" id="654211at2759"/>
<dbReference type="PANTHER" id="PTHR24403:SF66">
    <property type="entry name" value="ZINC FINGER PROTEIN 513"/>
    <property type="match status" value="1"/>
</dbReference>
<dbReference type="FunFam" id="3.30.160.60:FF:000049">
    <property type="entry name" value="transcriptional repressor CTCF isoform X1"/>
    <property type="match status" value="1"/>
</dbReference>
<feature type="domain" description="C2H2-type" evidence="17">
    <location>
        <begin position="468"/>
        <end position="500"/>
    </location>
</feature>
<dbReference type="OMA" id="SICGYSC"/>
<evidence type="ECO:0000256" key="1">
    <source>
        <dbReference type="ARBA" id="ARBA00004123"/>
    </source>
</evidence>
<evidence type="ECO:0000256" key="8">
    <source>
        <dbReference type="ARBA" id="ARBA00023015"/>
    </source>
</evidence>
<keyword evidence="5" id="KW-0677">Repeat</keyword>
<feature type="region of interest" description="Disordered" evidence="16">
    <location>
        <begin position="227"/>
        <end position="250"/>
    </location>
</feature>
<dbReference type="GeneID" id="107096822"/>
<dbReference type="InterPro" id="IPR036236">
    <property type="entry name" value="Znf_C2H2_sf"/>
</dbReference>
<dbReference type="Ensembl" id="ENSCVAT00000008206.1">
    <property type="protein sequence ID" value="ENSCVAP00000004523.1"/>
    <property type="gene ID" value="ENSCVAG00000005818.1"/>
</dbReference>
<keyword evidence="19" id="KW-1185">Reference proteome</keyword>
<evidence type="ECO:0000256" key="4">
    <source>
        <dbReference type="ARBA" id="ARBA00022723"/>
    </source>
</evidence>
<feature type="domain" description="C2H2-type" evidence="17">
    <location>
        <begin position="384"/>
        <end position="411"/>
    </location>
</feature>
<dbReference type="GO" id="GO:0008270">
    <property type="term" value="F:zinc ion binding"/>
    <property type="evidence" value="ECO:0007669"/>
    <property type="project" value="UniProtKB-KW"/>
</dbReference>
<dbReference type="InterPro" id="IPR013087">
    <property type="entry name" value="Znf_C2H2_type"/>
</dbReference>
<evidence type="ECO:0000256" key="10">
    <source>
        <dbReference type="ARBA" id="ARBA00023163"/>
    </source>
</evidence>
<dbReference type="GO" id="GO:0005634">
    <property type="term" value="C:nucleus"/>
    <property type="evidence" value="ECO:0007669"/>
    <property type="project" value="UniProtKB-SubCell"/>
</dbReference>
<dbReference type="FunFam" id="3.30.160.60:FF:000123">
    <property type="entry name" value="transcriptional repressor CTCF isoform X1"/>
    <property type="match status" value="1"/>
</dbReference>
<dbReference type="RefSeq" id="XP_015249176.1">
    <property type="nucleotide sequence ID" value="XM_015393690.1"/>
</dbReference>
<feature type="domain" description="C2H2-type" evidence="17">
    <location>
        <begin position="356"/>
        <end position="383"/>
    </location>
</feature>
<keyword evidence="10" id="KW-0804">Transcription</keyword>
<feature type="domain" description="C2H2-type" evidence="17">
    <location>
        <begin position="440"/>
        <end position="467"/>
    </location>
</feature>
<dbReference type="Pfam" id="PF13465">
    <property type="entry name" value="zf-H2C2_2"/>
    <property type="match status" value="1"/>
</dbReference>
<dbReference type="SMART" id="SM00355">
    <property type="entry name" value="ZnF_C2H2"/>
    <property type="match status" value="8"/>
</dbReference>
<feature type="region of interest" description="Disordered" evidence="16">
    <location>
        <begin position="1"/>
        <end position="24"/>
    </location>
</feature>
<evidence type="ECO:0000313" key="18">
    <source>
        <dbReference type="Ensembl" id="ENSCVAP00000004523.1"/>
    </source>
</evidence>
<dbReference type="KEGG" id="cvg:107096822"/>
<evidence type="ECO:0000256" key="15">
    <source>
        <dbReference type="PROSITE-ProRule" id="PRU00042"/>
    </source>
</evidence>
<comment type="similarity">
    <text evidence="2">Belongs to the krueppel C2H2-type zinc-finger protein family.</text>
</comment>
<evidence type="ECO:0000256" key="5">
    <source>
        <dbReference type="ARBA" id="ARBA00022737"/>
    </source>
</evidence>